<reference evidence="2" key="1">
    <citation type="journal article" date="2022" name="Nat. Commun.">
        <title>Chromosome evolution and the genetic basis of agronomically important traits in greater yam.</title>
        <authorList>
            <person name="Bredeson J.V."/>
            <person name="Lyons J.B."/>
            <person name="Oniyinde I.O."/>
            <person name="Okereke N.R."/>
            <person name="Kolade O."/>
            <person name="Nnabue I."/>
            <person name="Nwadili C.O."/>
            <person name="Hribova E."/>
            <person name="Parker M."/>
            <person name="Nwogha J."/>
            <person name="Shu S."/>
            <person name="Carlson J."/>
            <person name="Kariba R."/>
            <person name="Muthemba S."/>
            <person name="Knop K."/>
            <person name="Barton G.J."/>
            <person name="Sherwood A.V."/>
            <person name="Lopez-Montes A."/>
            <person name="Asiedu R."/>
            <person name="Jamnadass R."/>
            <person name="Muchugi A."/>
            <person name="Goodstein D."/>
            <person name="Egesi C.N."/>
            <person name="Featherston J."/>
            <person name="Asfaw A."/>
            <person name="Simpson G.G."/>
            <person name="Dolezel J."/>
            <person name="Hendre P.S."/>
            <person name="Van Deynze A."/>
            <person name="Kumar P.L."/>
            <person name="Obidiegwu J.E."/>
            <person name="Bhattacharjee R."/>
            <person name="Rokhsar D.S."/>
        </authorList>
    </citation>
    <scope>NUCLEOTIDE SEQUENCE [LARGE SCALE GENOMIC DNA]</scope>
    <source>
        <strain evidence="2">cv. TDa95/00328</strain>
    </source>
</reference>
<dbReference type="EMBL" id="CM037023">
    <property type="protein sequence ID" value="KAH7666172.1"/>
    <property type="molecule type" value="Genomic_DNA"/>
</dbReference>
<proteinExistence type="predicted"/>
<name>A0ACB7UZD7_DIOAL</name>
<keyword evidence="2" id="KW-1185">Reference proteome</keyword>
<sequence length="384" mass="44226">MKTVKMASESSDFISNLPYEIKEKILQCLPIKDVVRTSILSTKWRYVWASLQNLVFDDKDFISDDDFDMFCEFVDRFLLLHDALILQLHLRIAFELSATIDRWILVISRKKVQNFKLVLSEPLDDIYGVHSSLFSCYELRHLLLANCSVTLPRNFKGLGKLKTLELDDVVISNDDLSYLISSCSKLQQLEMILENNYNSIEIEGKEGQKLTISRSSSIFISANSNPIDEDMNLTIGSANVSTNLLAGQFIVQMKVCGGELSIPQNFRGLDKLETFNLDNVMFSPDKLENLIMGCTQLNEFSTFIVHGPNKLKIHSNSLRCLKIDGFKHLHLVAPLLHDASFNLLHFQNNWMDSKFYYKMIQKNRKHLEVNINCCIFFSFKFPRH</sequence>
<protein>
    <submittedName>
        <fullName evidence="1">RNI-like protein</fullName>
    </submittedName>
</protein>
<dbReference type="Proteomes" id="UP000827976">
    <property type="component" value="Chromosome 13"/>
</dbReference>
<evidence type="ECO:0000313" key="1">
    <source>
        <dbReference type="EMBL" id="KAH7666172.1"/>
    </source>
</evidence>
<evidence type="ECO:0000313" key="2">
    <source>
        <dbReference type="Proteomes" id="UP000827976"/>
    </source>
</evidence>
<organism evidence="1 2">
    <name type="scientific">Dioscorea alata</name>
    <name type="common">Purple yam</name>
    <dbReference type="NCBI Taxonomy" id="55571"/>
    <lineage>
        <taxon>Eukaryota</taxon>
        <taxon>Viridiplantae</taxon>
        <taxon>Streptophyta</taxon>
        <taxon>Embryophyta</taxon>
        <taxon>Tracheophyta</taxon>
        <taxon>Spermatophyta</taxon>
        <taxon>Magnoliopsida</taxon>
        <taxon>Liliopsida</taxon>
        <taxon>Dioscoreales</taxon>
        <taxon>Dioscoreaceae</taxon>
        <taxon>Dioscorea</taxon>
    </lineage>
</organism>
<accession>A0ACB7UZD7</accession>
<comment type="caution">
    <text evidence="1">The sequence shown here is derived from an EMBL/GenBank/DDBJ whole genome shotgun (WGS) entry which is preliminary data.</text>
</comment>
<gene>
    <name evidence="1" type="ORF">IHE45_13G083300</name>
</gene>